<dbReference type="InterPro" id="IPR036823">
    <property type="entry name" value="Ribosomal_uS7_dom_sf"/>
</dbReference>
<dbReference type="STRING" id="1802435.A2114_02325"/>
<sequence length="159" mass="17818">MRRPIKKRPELLPDPTHHSVEVAKLINYVMERGKKNTASKIVYGALEAIKGEGKADPTKTLEMAIQNVGPQLEVRSRRVGGANYQVPHEVRPERRLALALRWIIGAAKSKKGKPMAARLAEEIRLAANNEGEAVKKRENVHKMAEANRAFAHFAWSKRA</sequence>
<evidence type="ECO:0000313" key="9">
    <source>
        <dbReference type="EMBL" id="OHA56687.1"/>
    </source>
</evidence>
<evidence type="ECO:0000259" key="8">
    <source>
        <dbReference type="Pfam" id="PF00177"/>
    </source>
</evidence>
<keyword evidence="6" id="KW-0820">tRNA-binding</keyword>
<evidence type="ECO:0000256" key="6">
    <source>
        <dbReference type="HAMAP-Rule" id="MF_00480"/>
    </source>
</evidence>
<dbReference type="AlphaFoldDB" id="A0A1G2Q821"/>
<dbReference type="Proteomes" id="UP000176494">
    <property type="component" value="Unassembled WGS sequence"/>
</dbReference>
<dbReference type="InterPro" id="IPR005717">
    <property type="entry name" value="Ribosomal_uS7_bac/org-type"/>
</dbReference>
<dbReference type="EMBL" id="MHTG01000034">
    <property type="protein sequence ID" value="OHA56687.1"/>
    <property type="molecule type" value="Genomic_DNA"/>
</dbReference>
<proteinExistence type="inferred from homology"/>
<dbReference type="PIRSF" id="PIRSF002122">
    <property type="entry name" value="RPS7p_RPS7a_RPS5e_RPS7o"/>
    <property type="match status" value="1"/>
</dbReference>
<evidence type="ECO:0000256" key="2">
    <source>
        <dbReference type="ARBA" id="ARBA00022730"/>
    </source>
</evidence>
<dbReference type="Gene3D" id="1.10.455.10">
    <property type="entry name" value="Ribosomal protein S7 domain"/>
    <property type="match status" value="1"/>
</dbReference>
<feature type="domain" description="Small ribosomal subunit protein uS7" evidence="8">
    <location>
        <begin position="2"/>
        <end position="148"/>
    </location>
</feature>
<comment type="subunit">
    <text evidence="6">Part of the 30S ribosomal subunit. Contacts proteins S9 and S11.</text>
</comment>
<evidence type="ECO:0000256" key="1">
    <source>
        <dbReference type="ARBA" id="ARBA00007151"/>
    </source>
</evidence>
<evidence type="ECO:0000256" key="3">
    <source>
        <dbReference type="ARBA" id="ARBA00022884"/>
    </source>
</evidence>
<comment type="caution">
    <text evidence="9">The sequence shown here is derived from an EMBL/GenBank/DDBJ whole genome shotgun (WGS) entry which is preliminary data.</text>
</comment>
<dbReference type="CDD" id="cd14869">
    <property type="entry name" value="uS7_Bacteria"/>
    <property type="match status" value="1"/>
</dbReference>
<dbReference type="Pfam" id="PF00177">
    <property type="entry name" value="Ribosomal_S7"/>
    <property type="match status" value="1"/>
</dbReference>
<keyword evidence="3 6" id="KW-0694">RNA-binding</keyword>
<organism evidence="9 10">
    <name type="scientific">Candidatus Vogelbacteria bacterium GWA1_51_14</name>
    <dbReference type="NCBI Taxonomy" id="1802435"/>
    <lineage>
        <taxon>Bacteria</taxon>
        <taxon>Candidatus Vogeliibacteriota</taxon>
    </lineage>
</organism>
<evidence type="ECO:0000256" key="5">
    <source>
        <dbReference type="ARBA" id="ARBA00023274"/>
    </source>
</evidence>
<dbReference type="FunFam" id="1.10.455.10:FF:000001">
    <property type="entry name" value="30S ribosomal protein S7"/>
    <property type="match status" value="1"/>
</dbReference>
<reference evidence="9 10" key="1">
    <citation type="journal article" date="2016" name="Nat. Commun.">
        <title>Thousands of microbial genomes shed light on interconnected biogeochemical processes in an aquifer system.</title>
        <authorList>
            <person name="Anantharaman K."/>
            <person name="Brown C.T."/>
            <person name="Hug L.A."/>
            <person name="Sharon I."/>
            <person name="Castelle C.J."/>
            <person name="Probst A.J."/>
            <person name="Thomas B.C."/>
            <person name="Singh A."/>
            <person name="Wilkins M.J."/>
            <person name="Karaoz U."/>
            <person name="Brodie E.L."/>
            <person name="Williams K.H."/>
            <person name="Hubbard S.S."/>
            <person name="Banfield J.F."/>
        </authorList>
    </citation>
    <scope>NUCLEOTIDE SEQUENCE [LARGE SCALE GENOMIC DNA]</scope>
</reference>
<dbReference type="PANTHER" id="PTHR11205">
    <property type="entry name" value="RIBOSOMAL PROTEIN S7"/>
    <property type="match status" value="1"/>
</dbReference>
<dbReference type="GO" id="GO:0019843">
    <property type="term" value="F:rRNA binding"/>
    <property type="evidence" value="ECO:0007669"/>
    <property type="project" value="UniProtKB-UniRule"/>
</dbReference>
<keyword evidence="4 6" id="KW-0689">Ribosomal protein</keyword>
<comment type="similarity">
    <text evidence="1 6 7">Belongs to the universal ribosomal protein uS7 family.</text>
</comment>
<dbReference type="GO" id="GO:0006412">
    <property type="term" value="P:translation"/>
    <property type="evidence" value="ECO:0007669"/>
    <property type="project" value="UniProtKB-UniRule"/>
</dbReference>
<dbReference type="InterPro" id="IPR023798">
    <property type="entry name" value="Ribosomal_uS7_dom"/>
</dbReference>
<evidence type="ECO:0000313" key="10">
    <source>
        <dbReference type="Proteomes" id="UP000176494"/>
    </source>
</evidence>
<name>A0A1G2Q821_9BACT</name>
<keyword evidence="5 6" id="KW-0687">Ribonucleoprotein</keyword>
<dbReference type="NCBIfam" id="TIGR01029">
    <property type="entry name" value="rpsG_bact"/>
    <property type="match status" value="1"/>
</dbReference>
<dbReference type="GO" id="GO:0003735">
    <property type="term" value="F:structural constituent of ribosome"/>
    <property type="evidence" value="ECO:0007669"/>
    <property type="project" value="InterPro"/>
</dbReference>
<dbReference type="InterPro" id="IPR000235">
    <property type="entry name" value="Ribosomal_uS7"/>
</dbReference>
<accession>A0A1G2Q821</accession>
<dbReference type="SUPFAM" id="SSF47973">
    <property type="entry name" value="Ribosomal protein S7"/>
    <property type="match status" value="1"/>
</dbReference>
<protein>
    <recommendedName>
        <fullName evidence="6">Small ribosomal subunit protein uS7</fullName>
    </recommendedName>
</protein>
<evidence type="ECO:0000256" key="4">
    <source>
        <dbReference type="ARBA" id="ARBA00022980"/>
    </source>
</evidence>
<keyword evidence="2 6" id="KW-0699">rRNA-binding</keyword>
<evidence type="ECO:0000256" key="7">
    <source>
        <dbReference type="RuleBase" id="RU003619"/>
    </source>
</evidence>
<comment type="function">
    <text evidence="6">One of the primary rRNA binding proteins, it binds directly to 16S rRNA where it nucleates assembly of the head domain of the 30S subunit. Is located at the subunit interface close to the decoding center, probably blocks exit of the E-site tRNA.</text>
</comment>
<dbReference type="GO" id="GO:0000049">
    <property type="term" value="F:tRNA binding"/>
    <property type="evidence" value="ECO:0007669"/>
    <property type="project" value="UniProtKB-UniRule"/>
</dbReference>
<dbReference type="GO" id="GO:0015935">
    <property type="term" value="C:small ribosomal subunit"/>
    <property type="evidence" value="ECO:0007669"/>
    <property type="project" value="InterPro"/>
</dbReference>
<dbReference type="InterPro" id="IPR020606">
    <property type="entry name" value="Ribosomal_uS7_CS"/>
</dbReference>
<dbReference type="HAMAP" id="MF_00480_B">
    <property type="entry name" value="Ribosomal_uS7_B"/>
    <property type="match status" value="1"/>
</dbReference>
<dbReference type="PROSITE" id="PS00052">
    <property type="entry name" value="RIBOSOMAL_S7"/>
    <property type="match status" value="1"/>
</dbReference>
<gene>
    <name evidence="6" type="primary">rpsG</name>
    <name evidence="9" type="ORF">A2114_02325</name>
</gene>